<dbReference type="KEGG" id="luo:HHL09_18245"/>
<name>A0A858RLN2_9BACT</name>
<protein>
    <submittedName>
        <fullName evidence="1">Uncharacterized protein</fullName>
    </submittedName>
</protein>
<dbReference type="EMBL" id="CP051774">
    <property type="protein sequence ID" value="QJE97635.1"/>
    <property type="molecule type" value="Genomic_DNA"/>
</dbReference>
<dbReference type="AlphaFoldDB" id="A0A858RLN2"/>
<evidence type="ECO:0000313" key="2">
    <source>
        <dbReference type="Proteomes" id="UP000501812"/>
    </source>
</evidence>
<accession>A0A858RLN2</accession>
<proteinExistence type="predicted"/>
<dbReference type="Proteomes" id="UP000501812">
    <property type="component" value="Chromosome"/>
</dbReference>
<gene>
    <name evidence="1" type="ORF">HHL09_18245</name>
</gene>
<keyword evidence="2" id="KW-1185">Reference proteome</keyword>
<dbReference type="RefSeq" id="WP_169456061.1">
    <property type="nucleotide sequence ID" value="NZ_CP051774.1"/>
</dbReference>
<reference evidence="1 2" key="1">
    <citation type="submission" date="2020-04" db="EMBL/GenBank/DDBJ databases">
        <title>Luteolibacter sp. G-1-1-1 isolated from soil.</title>
        <authorList>
            <person name="Dahal R.H."/>
        </authorList>
    </citation>
    <scope>NUCLEOTIDE SEQUENCE [LARGE SCALE GENOMIC DNA]</scope>
    <source>
        <strain evidence="1 2">G-1-1-1</strain>
    </source>
</reference>
<sequence length="196" mass="21713">MDPLQRYLSPLSQGWLLPGMWVWNASFNPLSGVTQCHAIQFASVGGGTVQFGTSDRRTTTVRHAAWAYEQDGEVMEEPAFVESFEYQFLRPENPDSRAMDEAAVHEVSFGAFESIDVFVAEHEVKVTGGTEKIEVLAGLRFNMKRPDVGGNDRSIGFLHSRSGERFRVGFASKVFADLPEHIRLAETIMTGEAVGV</sequence>
<evidence type="ECO:0000313" key="1">
    <source>
        <dbReference type="EMBL" id="QJE97635.1"/>
    </source>
</evidence>
<organism evidence="1 2">
    <name type="scientific">Luteolibacter luteus</name>
    <dbReference type="NCBI Taxonomy" id="2728835"/>
    <lineage>
        <taxon>Bacteria</taxon>
        <taxon>Pseudomonadati</taxon>
        <taxon>Verrucomicrobiota</taxon>
        <taxon>Verrucomicrobiia</taxon>
        <taxon>Verrucomicrobiales</taxon>
        <taxon>Verrucomicrobiaceae</taxon>
        <taxon>Luteolibacter</taxon>
    </lineage>
</organism>